<evidence type="ECO:0000259" key="14">
    <source>
        <dbReference type="Pfam" id="PF01292"/>
    </source>
</evidence>
<comment type="cofactor">
    <cofactor evidence="1">
        <name>heme</name>
        <dbReference type="ChEBI" id="CHEBI:30413"/>
    </cofactor>
</comment>
<gene>
    <name evidence="15" type="ORF">GW587_14685</name>
</gene>
<organism evidence="15 16">
    <name type="scientific">Duganella aceris</name>
    <dbReference type="NCBI Taxonomy" id="2703883"/>
    <lineage>
        <taxon>Bacteria</taxon>
        <taxon>Pseudomonadati</taxon>
        <taxon>Pseudomonadota</taxon>
        <taxon>Betaproteobacteria</taxon>
        <taxon>Burkholderiales</taxon>
        <taxon>Oxalobacteraceae</taxon>
        <taxon>Telluria group</taxon>
        <taxon>Duganella</taxon>
    </lineage>
</organism>
<evidence type="ECO:0000256" key="12">
    <source>
        <dbReference type="ARBA" id="ARBA00023136"/>
    </source>
</evidence>
<feature type="transmembrane region" description="Helical" evidence="13">
    <location>
        <begin position="62"/>
        <end position="83"/>
    </location>
</feature>
<evidence type="ECO:0000256" key="13">
    <source>
        <dbReference type="SAM" id="Phobius"/>
    </source>
</evidence>
<dbReference type="NCBIfam" id="TIGR01583">
    <property type="entry name" value="formate-DH-gamm"/>
    <property type="match status" value="1"/>
</dbReference>
<dbReference type="Proteomes" id="UP000666369">
    <property type="component" value="Unassembled WGS sequence"/>
</dbReference>
<accession>A0ABX0FLL5</accession>
<dbReference type="PANTHER" id="PTHR30074">
    <property type="entry name" value="FORMATE DEHYDROGENASE, NITRATE-INDUCIBLE, CYTOCHROME B556 FDN SUBUNIT"/>
    <property type="match status" value="1"/>
</dbReference>
<dbReference type="EMBL" id="JAADJT010000006">
    <property type="protein sequence ID" value="NGZ85497.1"/>
    <property type="molecule type" value="Genomic_DNA"/>
</dbReference>
<keyword evidence="5" id="KW-1003">Cell membrane</keyword>
<keyword evidence="16" id="KW-1185">Reference proteome</keyword>
<proteinExistence type="inferred from homology"/>
<reference evidence="16" key="1">
    <citation type="submission" date="2023-07" db="EMBL/GenBank/DDBJ databases">
        <title>Duganella aceri sp. nov., isolated from tree sap.</title>
        <authorList>
            <person name="Kim I.S."/>
        </authorList>
    </citation>
    <scope>NUCLEOTIDE SEQUENCE [LARGE SCALE GENOMIC DNA]</scope>
    <source>
        <strain evidence="16">SAP-35</strain>
    </source>
</reference>
<keyword evidence="12 13" id="KW-0472">Membrane</keyword>
<keyword evidence="8" id="KW-0479">Metal-binding</keyword>
<dbReference type="RefSeq" id="WP_166104290.1">
    <property type="nucleotide sequence ID" value="NZ_JAADJT010000006.1"/>
</dbReference>
<dbReference type="InterPro" id="IPR006471">
    <property type="entry name" value="Formate_DH_gsu"/>
</dbReference>
<evidence type="ECO:0000313" key="15">
    <source>
        <dbReference type="EMBL" id="NGZ85497.1"/>
    </source>
</evidence>
<evidence type="ECO:0000256" key="6">
    <source>
        <dbReference type="ARBA" id="ARBA00022617"/>
    </source>
</evidence>
<keyword evidence="11" id="KW-0408">Iron</keyword>
<dbReference type="InterPro" id="IPR051817">
    <property type="entry name" value="FDH_cytochrome_b556_subunit"/>
</dbReference>
<name>A0ABX0FLL5_9BURK</name>
<keyword evidence="9" id="KW-0249">Electron transport</keyword>
<evidence type="ECO:0000256" key="8">
    <source>
        <dbReference type="ARBA" id="ARBA00022723"/>
    </source>
</evidence>
<comment type="similarity">
    <text evidence="3">Belongs to the formate dehydrogenase gamma subunit family.</text>
</comment>
<evidence type="ECO:0000256" key="5">
    <source>
        <dbReference type="ARBA" id="ARBA00022475"/>
    </source>
</evidence>
<dbReference type="InterPro" id="IPR011577">
    <property type="entry name" value="Cyt_b561_bac/Ni-Hgenase"/>
</dbReference>
<keyword evidence="6" id="KW-0349">Heme</keyword>
<evidence type="ECO:0000256" key="7">
    <source>
        <dbReference type="ARBA" id="ARBA00022692"/>
    </source>
</evidence>
<evidence type="ECO:0000256" key="9">
    <source>
        <dbReference type="ARBA" id="ARBA00022982"/>
    </source>
</evidence>
<keyword evidence="4" id="KW-0813">Transport</keyword>
<dbReference type="SUPFAM" id="SSF81342">
    <property type="entry name" value="Transmembrane di-heme cytochromes"/>
    <property type="match status" value="1"/>
</dbReference>
<evidence type="ECO:0000256" key="1">
    <source>
        <dbReference type="ARBA" id="ARBA00001971"/>
    </source>
</evidence>
<feature type="transmembrane region" description="Helical" evidence="13">
    <location>
        <begin position="157"/>
        <end position="183"/>
    </location>
</feature>
<evidence type="ECO:0000256" key="11">
    <source>
        <dbReference type="ARBA" id="ARBA00023004"/>
    </source>
</evidence>
<keyword evidence="10 13" id="KW-1133">Transmembrane helix</keyword>
<dbReference type="Gene3D" id="1.20.950.20">
    <property type="entry name" value="Transmembrane di-heme cytochromes, Chain C"/>
    <property type="match status" value="1"/>
</dbReference>
<comment type="subcellular location">
    <subcellularLocation>
        <location evidence="2">Cell membrane</location>
        <topology evidence="2">Multi-pass membrane protein</topology>
    </subcellularLocation>
</comment>
<feature type="transmembrane region" description="Helical" evidence="13">
    <location>
        <begin position="26"/>
        <end position="50"/>
    </location>
</feature>
<evidence type="ECO:0000256" key="2">
    <source>
        <dbReference type="ARBA" id="ARBA00004651"/>
    </source>
</evidence>
<evidence type="ECO:0000256" key="4">
    <source>
        <dbReference type="ARBA" id="ARBA00022448"/>
    </source>
</evidence>
<evidence type="ECO:0000313" key="16">
    <source>
        <dbReference type="Proteomes" id="UP000666369"/>
    </source>
</evidence>
<evidence type="ECO:0000256" key="3">
    <source>
        <dbReference type="ARBA" id="ARBA00010747"/>
    </source>
</evidence>
<comment type="caution">
    <text evidence="15">The sequence shown here is derived from an EMBL/GenBank/DDBJ whole genome shotgun (WGS) entry which is preliminary data.</text>
</comment>
<sequence length="217" mass="24942">MNTSNRDKDGNPLIERYTPNERTNHWITAICFILLAVSGLALFHPAMAWMAVFLGGGQWTRILHPFIGLVMFVSFALLVVRFWHHNLMEKGDTQWLKQIDDVVNNREDKLPKVGRYNAGQKLLFYVLILCMLGLLLSGVVLWRAYFSIYFPIEIVRLAGLLHAFCAFVIIASIIVHIYAGLWVKGSIGAMVRGTVSYGWARKHHPRWFEEVVRKTRD</sequence>
<evidence type="ECO:0000256" key="10">
    <source>
        <dbReference type="ARBA" id="ARBA00022989"/>
    </source>
</evidence>
<dbReference type="Pfam" id="PF01292">
    <property type="entry name" value="Ni_hydr_CYTB"/>
    <property type="match status" value="1"/>
</dbReference>
<dbReference type="PANTHER" id="PTHR30074:SF5">
    <property type="entry name" value="FORMATE DEHYDROGENASE, NITRATE-INDUCIBLE, CYTOCHROME B556(FDN) SUBUNIT"/>
    <property type="match status" value="1"/>
</dbReference>
<dbReference type="InterPro" id="IPR016174">
    <property type="entry name" value="Di-haem_cyt_TM"/>
</dbReference>
<feature type="domain" description="Cytochrome b561 bacterial/Ni-hydrogenase" evidence="14">
    <location>
        <begin position="16"/>
        <end position="193"/>
    </location>
</feature>
<feature type="transmembrane region" description="Helical" evidence="13">
    <location>
        <begin position="122"/>
        <end position="145"/>
    </location>
</feature>
<keyword evidence="7 13" id="KW-0812">Transmembrane</keyword>
<protein>
    <submittedName>
        <fullName evidence="15">Formate dehydrogenase subunit gamma</fullName>
    </submittedName>
</protein>